<evidence type="ECO:0000256" key="2">
    <source>
        <dbReference type="ARBA" id="ARBA00022723"/>
    </source>
</evidence>
<dbReference type="InterPro" id="IPR012001">
    <property type="entry name" value="Thiamin_PyroP_enz_TPP-bd_dom"/>
</dbReference>
<keyword evidence="2 6" id="KW-0479">Metal-binding</keyword>
<dbReference type="GO" id="GO:0009234">
    <property type="term" value="P:menaquinone biosynthetic process"/>
    <property type="evidence" value="ECO:0007669"/>
    <property type="project" value="UniProtKB-UniRule"/>
</dbReference>
<dbReference type="Gene3D" id="3.40.50.970">
    <property type="match status" value="2"/>
</dbReference>
<comment type="catalytic activity">
    <reaction evidence="6">
        <text>isochorismate + 2-oxoglutarate + H(+) = 5-enolpyruvoyl-6-hydroxy-2-succinyl-cyclohex-3-ene-1-carboxylate + CO2</text>
        <dbReference type="Rhea" id="RHEA:25593"/>
        <dbReference type="ChEBI" id="CHEBI:15378"/>
        <dbReference type="ChEBI" id="CHEBI:16526"/>
        <dbReference type="ChEBI" id="CHEBI:16810"/>
        <dbReference type="ChEBI" id="CHEBI:29780"/>
        <dbReference type="ChEBI" id="CHEBI:58818"/>
        <dbReference type="EC" id="2.2.1.9"/>
    </reaction>
</comment>
<gene>
    <name evidence="6 10" type="primary">menD</name>
    <name evidence="10" type="ORF">IAA69_01230</name>
</gene>
<dbReference type="EC" id="2.2.1.9" evidence="6"/>
<dbReference type="GO" id="GO:0000287">
    <property type="term" value="F:magnesium ion binding"/>
    <property type="evidence" value="ECO:0007669"/>
    <property type="project" value="UniProtKB-UniRule"/>
</dbReference>
<dbReference type="Pfam" id="PF02775">
    <property type="entry name" value="TPP_enzyme_C"/>
    <property type="match status" value="1"/>
</dbReference>
<dbReference type="PANTHER" id="PTHR42916:SF1">
    <property type="entry name" value="PROTEIN PHYLLO, CHLOROPLASTIC"/>
    <property type="match status" value="1"/>
</dbReference>
<comment type="cofactor">
    <cofactor evidence="6">
        <name>Mg(2+)</name>
        <dbReference type="ChEBI" id="CHEBI:18420"/>
    </cofactor>
    <cofactor evidence="6">
        <name>Mn(2+)</name>
        <dbReference type="ChEBI" id="CHEBI:29035"/>
    </cofactor>
</comment>
<dbReference type="GO" id="GO:0070204">
    <property type="term" value="F:2-succinyl-5-enolpyruvyl-6-hydroxy-3-cyclohexene-1-carboxylic-acid synthase activity"/>
    <property type="evidence" value="ECO:0007669"/>
    <property type="project" value="UniProtKB-UniRule"/>
</dbReference>
<dbReference type="NCBIfam" id="TIGR00173">
    <property type="entry name" value="menD"/>
    <property type="match status" value="1"/>
</dbReference>
<keyword evidence="4 6" id="KW-0786">Thiamine pyrophosphate</keyword>
<dbReference type="SUPFAM" id="SSF52518">
    <property type="entry name" value="Thiamin diphosphate-binding fold (THDP-binding)"/>
    <property type="match status" value="2"/>
</dbReference>
<name>A0A9D0ZZ67_9ACTN</name>
<feature type="compositionally biased region" description="Basic and acidic residues" evidence="7">
    <location>
        <begin position="12"/>
        <end position="25"/>
    </location>
</feature>
<evidence type="ECO:0000259" key="8">
    <source>
        <dbReference type="Pfam" id="PF02775"/>
    </source>
</evidence>
<evidence type="ECO:0000256" key="1">
    <source>
        <dbReference type="ARBA" id="ARBA00022679"/>
    </source>
</evidence>
<comment type="function">
    <text evidence="6">Catalyzes the thiamine diphosphate-dependent decarboxylation of 2-oxoglutarate and the subsequent addition of the resulting succinic semialdehyde-thiamine pyrophosphate anion to isochorismate to yield 2-succinyl-5-enolpyruvyl-6-hydroxy-3-cyclohexene-1-carboxylate (SEPHCHC).</text>
</comment>
<proteinExistence type="inferred from homology"/>
<organism evidence="10 11">
    <name type="scientific">Candidatus Aveggerthella stercoripullorum</name>
    <dbReference type="NCBI Taxonomy" id="2840688"/>
    <lineage>
        <taxon>Bacteria</taxon>
        <taxon>Bacillati</taxon>
        <taxon>Actinomycetota</taxon>
        <taxon>Coriobacteriia</taxon>
        <taxon>Eggerthellales</taxon>
        <taxon>Eggerthellaceae</taxon>
        <taxon>Eggerthellaceae incertae sedis</taxon>
        <taxon>Candidatus Aveggerthella</taxon>
    </lineage>
</organism>
<evidence type="ECO:0000313" key="11">
    <source>
        <dbReference type="Proteomes" id="UP000824261"/>
    </source>
</evidence>
<dbReference type="CDD" id="cd07037">
    <property type="entry name" value="TPP_PYR_MenD"/>
    <property type="match status" value="1"/>
</dbReference>
<dbReference type="InterPro" id="IPR004433">
    <property type="entry name" value="MenaQ_synth_MenD"/>
</dbReference>
<sequence length="623" mass="68180">MHDASSQNADSLRSERRRVEARHSGEDIPTSSALFLSAFFDELYRMGMRSVVVSPGSRSTPLAMVAYEMSRRDEYDVRLFVDVDERGAAFFALGLAKATGVPACAICTSGTAGANYYPAVLEAESSRVPLLLLTGDRPPRLQSLGAPQTCNQEKLFGDHVRLFMQMPLPSEDAPSLAFARQTAREAFARTVGAAGPCAGGPVHLNFPFEEPLKPNLDHPDLFVLARSRWCGAPEDAGLSSIGACVRADGRLSDEAAATIEALFAEHTVAIMAGEGSVETDEDAAALLRLAEQRAIPVLADPLSNLRKRSDDLLIDRYDNVLASADCPDFDLLVRFGRYPVSKRATQYVQRRRPVQIVVDQLETRDFNAGTDLFVRMAPRDFVRDLNAAAERAGGQVLKEHDQERFAQAWVRRNAEENARVEKVREVESGFEGSYVRALLDEMPEHSLLFAANSMSIRAVDGFCGKGAQFDILCNRGLNGIDGTLSTAFGAAQAYRQTTLLTGDLALLHDLPAFSLNAELMRVHREAGELAPSFIVVLLNNHGGGIFDMLPQKSDDDYFERLFLTPEHADFGQVAAAFDVPYARVMSVADFKTAYASFVGRPGMSVLEVDVPLAGLKERYAPYQ</sequence>
<evidence type="ECO:0000259" key="9">
    <source>
        <dbReference type="Pfam" id="PF02776"/>
    </source>
</evidence>
<keyword evidence="5 6" id="KW-0464">Manganese</keyword>
<dbReference type="Proteomes" id="UP000824261">
    <property type="component" value="Unassembled WGS sequence"/>
</dbReference>
<keyword evidence="6" id="KW-0474">Menaquinone biosynthesis</keyword>
<dbReference type="GO" id="GO:0030976">
    <property type="term" value="F:thiamine pyrophosphate binding"/>
    <property type="evidence" value="ECO:0007669"/>
    <property type="project" value="UniProtKB-UniRule"/>
</dbReference>
<evidence type="ECO:0000256" key="5">
    <source>
        <dbReference type="ARBA" id="ARBA00023211"/>
    </source>
</evidence>
<comment type="pathway">
    <text evidence="6">Quinol/quinone metabolism; 1,4-dihydroxy-2-naphthoate biosynthesis; 1,4-dihydroxy-2-naphthoate from chorismate: step 2/7.</text>
</comment>
<comment type="pathway">
    <text evidence="6">Quinol/quinone metabolism; menaquinone biosynthesis.</text>
</comment>
<evidence type="ECO:0000256" key="7">
    <source>
        <dbReference type="SAM" id="MobiDB-lite"/>
    </source>
</evidence>
<evidence type="ECO:0000256" key="4">
    <source>
        <dbReference type="ARBA" id="ARBA00023052"/>
    </source>
</evidence>
<comment type="subunit">
    <text evidence="6">Homodimer.</text>
</comment>
<keyword evidence="1 6" id="KW-0808">Transferase</keyword>
<dbReference type="InterPro" id="IPR011766">
    <property type="entry name" value="TPP_enzyme_TPP-bd"/>
</dbReference>
<protein>
    <recommendedName>
        <fullName evidence="6">2-succinyl-5-enolpyruvyl-6-hydroxy-3-cyclohexene-1-carboxylate synthase</fullName>
        <shortName evidence="6">SEPHCHC synthase</shortName>
        <ecNumber evidence="6">2.2.1.9</ecNumber>
    </recommendedName>
    <alternativeName>
        <fullName evidence="6">Menaquinone biosynthesis protein MenD</fullName>
    </alternativeName>
</protein>
<comment type="similarity">
    <text evidence="6">Belongs to the TPP enzyme family. MenD subfamily.</text>
</comment>
<reference evidence="10" key="1">
    <citation type="submission" date="2020-10" db="EMBL/GenBank/DDBJ databases">
        <authorList>
            <person name="Gilroy R."/>
        </authorList>
    </citation>
    <scope>NUCLEOTIDE SEQUENCE</scope>
    <source>
        <strain evidence="10">ChiGjej1B1-2707</strain>
    </source>
</reference>
<feature type="region of interest" description="Disordered" evidence="7">
    <location>
        <begin position="1"/>
        <end position="25"/>
    </location>
</feature>
<feature type="compositionally biased region" description="Polar residues" evidence="7">
    <location>
        <begin position="1"/>
        <end position="11"/>
    </location>
</feature>
<dbReference type="Gene3D" id="3.40.50.1220">
    <property type="entry name" value="TPP-binding domain"/>
    <property type="match status" value="1"/>
</dbReference>
<dbReference type="CDD" id="cd02009">
    <property type="entry name" value="TPP_SHCHC_synthase"/>
    <property type="match status" value="1"/>
</dbReference>
<comment type="caution">
    <text evidence="10">The sequence shown here is derived from an EMBL/GenBank/DDBJ whole genome shotgun (WGS) entry which is preliminary data.</text>
</comment>
<dbReference type="GO" id="GO:0030145">
    <property type="term" value="F:manganese ion binding"/>
    <property type="evidence" value="ECO:0007669"/>
    <property type="project" value="UniProtKB-UniRule"/>
</dbReference>
<keyword evidence="3 6" id="KW-0460">Magnesium</keyword>
<feature type="domain" description="Thiamine pyrophosphate enzyme TPP-binding" evidence="8">
    <location>
        <begin position="482"/>
        <end position="608"/>
    </location>
</feature>
<dbReference type="InterPro" id="IPR029061">
    <property type="entry name" value="THDP-binding"/>
</dbReference>
<evidence type="ECO:0000256" key="6">
    <source>
        <dbReference type="HAMAP-Rule" id="MF_01659"/>
    </source>
</evidence>
<dbReference type="AlphaFoldDB" id="A0A9D0ZZ67"/>
<comment type="cofactor">
    <cofactor evidence="6">
        <name>thiamine diphosphate</name>
        <dbReference type="ChEBI" id="CHEBI:58937"/>
    </cofactor>
    <text evidence="6">Binds 1 thiamine pyrophosphate per subunit.</text>
</comment>
<feature type="domain" description="Thiamine pyrophosphate enzyme N-terminal TPP-binding" evidence="9">
    <location>
        <begin position="38"/>
        <end position="154"/>
    </location>
</feature>
<evidence type="ECO:0000313" key="10">
    <source>
        <dbReference type="EMBL" id="HIR00891.1"/>
    </source>
</evidence>
<dbReference type="EMBL" id="DVGB01000012">
    <property type="protein sequence ID" value="HIR00891.1"/>
    <property type="molecule type" value="Genomic_DNA"/>
</dbReference>
<reference evidence="10" key="2">
    <citation type="journal article" date="2021" name="PeerJ">
        <title>Extensive microbial diversity within the chicken gut microbiome revealed by metagenomics and culture.</title>
        <authorList>
            <person name="Gilroy R."/>
            <person name="Ravi A."/>
            <person name="Getino M."/>
            <person name="Pursley I."/>
            <person name="Horton D.L."/>
            <person name="Alikhan N.F."/>
            <person name="Baker D."/>
            <person name="Gharbi K."/>
            <person name="Hall N."/>
            <person name="Watson M."/>
            <person name="Adriaenssens E.M."/>
            <person name="Foster-Nyarko E."/>
            <person name="Jarju S."/>
            <person name="Secka A."/>
            <person name="Antonio M."/>
            <person name="Oren A."/>
            <person name="Chaudhuri R.R."/>
            <person name="La Ragione R."/>
            <person name="Hildebrand F."/>
            <person name="Pallen M.J."/>
        </authorList>
    </citation>
    <scope>NUCLEOTIDE SEQUENCE</scope>
    <source>
        <strain evidence="10">ChiGjej1B1-2707</strain>
    </source>
</reference>
<evidence type="ECO:0000256" key="3">
    <source>
        <dbReference type="ARBA" id="ARBA00022842"/>
    </source>
</evidence>
<dbReference type="Pfam" id="PF02776">
    <property type="entry name" value="TPP_enzyme_N"/>
    <property type="match status" value="1"/>
</dbReference>
<accession>A0A9D0ZZ67</accession>
<dbReference type="PIRSF" id="PIRSF004983">
    <property type="entry name" value="MenD"/>
    <property type="match status" value="1"/>
</dbReference>
<dbReference type="HAMAP" id="MF_01659">
    <property type="entry name" value="MenD"/>
    <property type="match status" value="1"/>
</dbReference>
<dbReference type="PANTHER" id="PTHR42916">
    <property type="entry name" value="2-SUCCINYL-5-ENOLPYRUVYL-6-HYDROXY-3-CYCLOHEXENE-1-CARBOXYLATE SYNTHASE"/>
    <property type="match status" value="1"/>
</dbReference>